<gene>
    <name evidence="1" type="ORF">HS1_002069</name>
</gene>
<keyword evidence="2" id="KW-1185">Reference proteome</keyword>
<dbReference type="AlphaFoldDB" id="A0A7U4TID1"/>
<evidence type="ECO:0000313" key="1">
    <source>
        <dbReference type="EMBL" id="AMM41859.1"/>
    </source>
</evidence>
<reference evidence="1 2" key="1">
    <citation type="submission" date="2015-10" db="EMBL/GenBank/DDBJ databases">
        <title>Candidatus Desulfofervidus auxilii, a hydrogenotrophic sulfate-reducing bacterium involved in the thermophilic anaerobic oxidation of methane.</title>
        <authorList>
            <person name="Krukenberg V."/>
            <person name="Richter M."/>
            <person name="Wegener G."/>
        </authorList>
    </citation>
    <scope>NUCLEOTIDE SEQUENCE [LARGE SCALE GENOMIC DNA]</scope>
    <source>
        <strain evidence="1 2">HS1</strain>
    </source>
</reference>
<dbReference type="OrthoDB" id="5537730at2"/>
<evidence type="ECO:0000313" key="2">
    <source>
        <dbReference type="Proteomes" id="UP000070560"/>
    </source>
</evidence>
<sequence>MELIPVCNKQALMQAGCFFSPNTLRKWHSRNTHPGLVVKIGGRLFLDKKVLGKIVEREVVKQRKRAQRLELLK</sequence>
<proteinExistence type="predicted"/>
<dbReference type="Proteomes" id="UP000070560">
    <property type="component" value="Chromosome"/>
</dbReference>
<dbReference type="RefSeq" id="WP_066065013.1">
    <property type="nucleotide sequence ID" value="NZ_CP013015.1"/>
</dbReference>
<dbReference type="KEGG" id="daw:HS1_002069"/>
<dbReference type="EMBL" id="CP013015">
    <property type="protein sequence ID" value="AMM41859.1"/>
    <property type="molecule type" value="Genomic_DNA"/>
</dbReference>
<evidence type="ECO:0008006" key="3">
    <source>
        <dbReference type="Google" id="ProtNLM"/>
    </source>
</evidence>
<name>A0A7U4TID1_DESA2</name>
<accession>A0A7U4TID1</accession>
<organism evidence="1 2">
    <name type="scientific">Desulfofervidus auxilii</name>
    <dbReference type="NCBI Taxonomy" id="1621989"/>
    <lineage>
        <taxon>Bacteria</taxon>
        <taxon>Pseudomonadati</taxon>
        <taxon>Thermodesulfobacteriota</taxon>
        <taxon>Candidatus Desulfofervidia</taxon>
        <taxon>Candidatus Desulfofervidales</taxon>
        <taxon>Candidatus Desulfofervidaceae</taxon>
        <taxon>Candidatus Desulfofervidus</taxon>
    </lineage>
</organism>
<protein>
    <recommendedName>
        <fullName evidence="3">DNA-binding protein</fullName>
    </recommendedName>
</protein>